<name>A0A2S9TIL7_9BACT</name>
<dbReference type="AlphaFoldDB" id="A0A2S9TIL7"/>
<dbReference type="InterPro" id="IPR020004">
    <property type="entry name" value="UDP-GlcNAc_Epase"/>
</dbReference>
<dbReference type="Gene3D" id="3.40.50.2000">
    <property type="entry name" value="Glycogen Phosphorylase B"/>
    <property type="match status" value="2"/>
</dbReference>
<feature type="domain" description="UDP-N-acetylglucosamine 2-epimerase" evidence="1">
    <location>
        <begin position="24"/>
        <end position="368"/>
    </location>
</feature>
<dbReference type="EMBL" id="NXGI01000003">
    <property type="protein sequence ID" value="PRM98685.1"/>
    <property type="molecule type" value="Genomic_DNA"/>
</dbReference>
<dbReference type="Pfam" id="PF02350">
    <property type="entry name" value="Epimerase_2"/>
    <property type="match status" value="1"/>
</dbReference>
<dbReference type="SUPFAM" id="SSF53756">
    <property type="entry name" value="UDP-Glycosyltransferase/glycogen phosphorylase"/>
    <property type="match status" value="1"/>
</dbReference>
<dbReference type="GO" id="GO:0004553">
    <property type="term" value="F:hydrolase activity, hydrolyzing O-glycosyl compounds"/>
    <property type="evidence" value="ECO:0007669"/>
    <property type="project" value="InterPro"/>
</dbReference>
<sequence length="388" mass="44397">MKKILAFSSIRSDYDLMSSLYRLLHEDKDIDFKIIVSGAHLSHSFGYSVEQIRKDGFDILLEIETLLNSDTALSRVKSASLLLQNSIETIAKFNPDLLIYAGDREDVLMYAMIGGYLNIPTIHVFAGDHTEDGYIDNPIRHATSKLSTAHFVTLEEHKKRLVRMGENNKRVFLIGNISLDKFVSYKPISKSEIKQYFKIDKNFNDFALMIFHPVTEEIEKVDEYFENILKNLEQRNINTFISYPNVDPGNQKLLKVIDKYKENKNFIFYKNLDREIFMSIYKHSKFIIGNSSSGICEATSLKIPAINVGLRQTGRYADKNVIFCGTSFENISNGLDKALSKDFLENLKDLKNSYGNGNSAKKAYEIIKLTDFKSMIAKVEDPLKVELI</sequence>
<proteinExistence type="predicted"/>
<dbReference type="InterPro" id="IPR003331">
    <property type="entry name" value="UDP_GlcNAc_Epimerase_2_dom"/>
</dbReference>
<dbReference type="GO" id="GO:0006047">
    <property type="term" value="P:UDP-N-acetylglucosamine metabolic process"/>
    <property type="evidence" value="ECO:0007669"/>
    <property type="project" value="InterPro"/>
</dbReference>
<dbReference type="PANTHER" id="PTHR43174:SF3">
    <property type="entry name" value="UDP-N-ACETYLGLUCOSAMINE 2-EPIMERASE"/>
    <property type="match status" value="1"/>
</dbReference>
<evidence type="ECO:0000259" key="1">
    <source>
        <dbReference type="Pfam" id="PF02350"/>
    </source>
</evidence>
<accession>A0A2S9TIL7</accession>
<dbReference type="PANTHER" id="PTHR43174">
    <property type="entry name" value="UDP-N-ACETYLGLUCOSAMINE 2-EPIMERASE"/>
    <property type="match status" value="1"/>
</dbReference>
<comment type="caution">
    <text evidence="2">The sequence shown here is derived from an EMBL/GenBank/DDBJ whole genome shotgun (WGS) entry which is preliminary data.</text>
</comment>
<protein>
    <submittedName>
        <fullName evidence="2">UDP-N-acetylglucosamine 2-epimerase (Hydrolyzing)</fullName>
    </submittedName>
</protein>
<organism evidence="2 3">
    <name type="scientific">Aliarcobacter cryaerophilus</name>
    <dbReference type="NCBI Taxonomy" id="28198"/>
    <lineage>
        <taxon>Bacteria</taxon>
        <taxon>Pseudomonadati</taxon>
        <taxon>Campylobacterota</taxon>
        <taxon>Epsilonproteobacteria</taxon>
        <taxon>Campylobacterales</taxon>
        <taxon>Arcobacteraceae</taxon>
        <taxon>Aliarcobacter</taxon>
    </lineage>
</organism>
<evidence type="ECO:0000313" key="3">
    <source>
        <dbReference type="Proteomes" id="UP000239151"/>
    </source>
</evidence>
<gene>
    <name evidence="2" type="primary">neuC</name>
    <name evidence="2" type="ORF">CJ670_02720</name>
</gene>
<dbReference type="InterPro" id="IPR029767">
    <property type="entry name" value="WecB-like"/>
</dbReference>
<dbReference type="NCBIfam" id="TIGR03568">
    <property type="entry name" value="NeuC_NnaA"/>
    <property type="match status" value="1"/>
</dbReference>
<reference evidence="2 3" key="1">
    <citation type="submission" date="2017-09" db="EMBL/GenBank/DDBJ databases">
        <title>Reassesment of A. cryaerophilus.</title>
        <authorList>
            <person name="Perez-Cataluna A."/>
            <person name="Collado L."/>
            <person name="Salgado O."/>
            <person name="Lefinanco V."/>
            <person name="Figueras M.J."/>
        </authorList>
    </citation>
    <scope>NUCLEOTIDE SEQUENCE [LARGE SCALE GENOMIC DNA]</scope>
    <source>
        <strain evidence="2 3">LMG 9065</strain>
    </source>
</reference>
<dbReference type="Proteomes" id="UP000239151">
    <property type="component" value="Unassembled WGS sequence"/>
</dbReference>
<evidence type="ECO:0000313" key="2">
    <source>
        <dbReference type="EMBL" id="PRM98685.1"/>
    </source>
</evidence>